<proteinExistence type="predicted"/>
<dbReference type="Gene3D" id="2.60.40.1120">
    <property type="entry name" value="Carboxypeptidase-like, regulatory domain"/>
    <property type="match status" value="1"/>
</dbReference>
<keyword evidence="1" id="KW-1017">Isopeptide bond</keyword>
<gene>
    <name evidence="3" type="ORF">F8M49_18575</name>
</gene>
<reference evidence="3 4" key="1">
    <citation type="submission" date="2019-10" db="EMBL/GenBank/DDBJ databases">
        <title>Draft Genome Assembly of Rhodococcus zopfii DSM44189.</title>
        <authorList>
            <person name="Sutton J.M."/>
            <person name="Akob D.M."/>
            <person name="Bushman T.J."/>
        </authorList>
    </citation>
    <scope>NUCLEOTIDE SEQUENCE [LARGE SCALE GENOMIC DNA]</scope>
    <source>
        <strain evidence="3 4">DSM 44189</strain>
    </source>
</reference>
<evidence type="ECO:0000313" key="4">
    <source>
        <dbReference type="Proteomes" id="UP001275440"/>
    </source>
</evidence>
<protein>
    <submittedName>
        <fullName evidence="3">DUF1416 domain-containing protein</fullName>
    </submittedName>
</protein>
<dbReference type="InterPro" id="IPR008969">
    <property type="entry name" value="CarboxyPept-like_regulatory"/>
</dbReference>
<evidence type="ECO:0000256" key="1">
    <source>
        <dbReference type="ARBA" id="ARBA00022499"/>
    </source>
</evidence>
<dbReference type="SUPFAM" id="SSF49464">
    <property type="entry name" value="Carboxypeptidase regulatory domain-like"/>
    <property type="match status" value="1"/>
</dbReference>
<dbReference type="EMBL" id="WBMO01000001">
    <property type="protein sequence ID" value="MDV2476823.1"/>
    <property type="molecule type" value="Genomic_DNA"/>
</dbReference>
<keyword evidence="2" id="KW-0832">Ubl conjugation</keyword>
<keyword evidence="4" id="KW-1185">Reference proteome</keyword>
<evidence type="ECO:0000256" key="2">
    <source>
        <dbReference type="ARBA" id="ARBA00022843"/>
    </source>
</evidence>
<accession>A0ABU3WSC4</accession>
<sequence>MCGAPVQSQSLPAGVDVEKETVITGRVLDADGRPVGGAFVRLLDSTDEFTAEVVASATGDFRFFAAPGDWKVRALSSVGNGDSTVSPSAAGVHNIDVIVAE</sequence>
<comment type="caution">
    <text evidence="3">The sequence shown here is derived from an EMBL/GenBank/DDBJ whole genome shotgun (WGS) entry which is preliminary data.</text>
</comment>
<dbReference type="Pfam" id="PF07210">
    <property type="entry name" value="DUF1416"/>
    <property type="match status" value="1"/>
</dbReference>
<dbReference type="InterPro" id="IPR010814">
    <property type="entry name" value="DUF1416"/>
</dbReference>
<dbReference type="Proteomes" id="UP001275440">
    <property type="component" value="Unassembled WGS sequence"/>
</dbReference>
<organism evidence="3 4">
    <name type="scientific">Rhodococcus zopfii</name>
    <dbReference type="NCBI Taxonomy" id="43772"/>
    <lineage>
        <taxon>Bacteria</taxon>
        <taxon>Bacillati</taxon>
        <taxon>Actinomycetota</taxon>
        <taxon>Actinomycetes</taxon>
        <taxon>Mycobacteriales</taxon>
        <taxon>Nocardiaceae</taxon>
        <taxon>Rhodococcus</taxon>
    </lineage>
</organism>
<evidence type="ECO:0000313" key="3">
    <source>
        <dbReference type="EMBL" id="MDV2476823.1"/>
    </source>
</evidence>
<name>A0ABU3WSC4_9NOCA</name>